<name>A0A9D1JJH4_9FIRM</name>
<protein>
    <submittedName>
        <fullName evidence="9">ABC transporter permease</fullName>
    </submittedName>
</protein>
<evidence type="ECO:0000256" key="7">
    <source>
        <dbReference type="SAM" id="Phobius"/>
    </source>
</evidence>
<evidence type="ECO:0000256" key="4">
    <source>
        <dbReference type="ARBA" id="ARBA00022989"/>
    </source>
</evidence>
<evidence type="ECO:0000313" key="9">
    <source>
        <dbReference type="EMBL" id="HIS30693.1"/>
    </source>
</evidence>
<dbReference type="Proteomes" id="UP000823935">
    <property type="component" value="Unassembled WGS sequence"/>
</dbReference>
<evidence type="ECO:0000256" key="5">
    <source>
        <dbReference type="ARBA" id="ARBA00023136"/>
    </source>
</evidence>
<feature type="transmembrane region" description="Helical" evidence="7">
    <location>
        <begin position="822"/>
        <end position="845"/>
    </location>
</feature>
<evidence type="ECO:0000256" key="2">
    <source>
        <dbReference type="ARBA" id="ARBA00022475"/>
    </source>
</evidence>
<keyword evidence="2" id="KW-1003">Cell membrane</keyword>
<organism evidence="9 10">
    <name type="scientific">Candidatus Limivivens intestinipullorum</name>
    <dbReference type="NCBI Taxonomy" id="2840858"/>
    <lineage>
        <taxon>Bacteria</taxon>
        <taxon>Bacillati</taxon>
        <taxon>Bacillota</taxon>
        <taxon>Clostridia</taxon>
        <taxon>Lachnospirales</taxon>
        <taxon>Lachnospiraceae</taxon>
        <taxon>Lachnospiraceae incertae sedis</taxon>
        <taxon>Candidatus Limivivens</taxon>
    </lineage>
</organism>
<sequence>MNVFGKITWRTLKRNRARTVITIVGVILAAAMLTAVTAFAVSLQQFLVVSEEESGGNWHLLVENVSSETAGELAEASGVEAAMVLTGQGFGVPEEDPSFYVYLEAFPRENADMVPFVLEEGRMPETGDEILISSHMAELLGLSCGDSLIIGMGELKQGERTLTRADAGLAFEGSGDLSLDARSRRTFSVAGVYSYTAVDSLLLAEEVFTGPVTADGSCRIYLRLEEPRTAFSFPEEHGEWLAEGISWSFHQSLLRYQGAVDNDRFYLVMVQLIAFLLAIIMFGSAAMIYNAFSISLRERTASFGLLACMGATKKQLRHSMLWEAVFVGGIGIPLGVLAGIAGTGITLGVIGRGLSAWINGRERVIPLKISWELTGLAVCLSALTVLLSVWIPAGRVKKMSPMEAVRSAKDIRVRGQKARTGKGIFALFGLPGMLAAKNYRRDWRRYRSTVFSLTLSIALYVAASLFNSYLTEATGIVLTAPKTELQYRVSAPEEVCKEALNLIQGTEGVESVSGYRLCTLFLTVEEEEIPERIRGRYQGLFDRETGKRLASVQIAILPDEVFADFGADTEGVKGLPVVYYNRTSSYNPDTKRYDELTTWQPREGEPLTVGNAAVPSDSVTNPETGEAGAVFTQELVLYPVKGADALPETFFEEEYQSRLLLFFVSDSAWEEWGTQADILPEQVYGIRCRSHQAVYEELSGKLGDFSTEYGGYLKDLAGEYETDRNSQMALQVLTFGFLVLISLIAAANVYNTVSTNLSLRRREAAMLRSVGMSRKSLRNMLLYEGLTIALRCIVYGAVISLAESWILQWILNGGVDTRFRMPLAPLAVSGAGAAVLLFASMLLGFRKWYQTDIIEELKSE</sequence>
<feature type="transmembrane region" description="Helical" evidence="7">
    <location>
        <begin position="370"/>
        <end position="393"/>
    </location>
</feature>
<keyword evidence="5 7" id="KW-0472">Membrane</keyword>
<dbReference type="EMBL" id="DVIQ01000022">
    <property type="protein sequence ID" value="HIS30693.1"/>
    <property type="molecule type" value="Genomic_DNA"/>
</dbReference>
<feature type="transmembrane region" description="Helical" evidence="7">
    <location>
        <begin position="265"/>
        <end position="289"/>
    </location>
</feature>
<dbReference type="GO" id="GO:0022857">
    <property type="term" value="F:transmembrane transporter activity"/>
    <property type="evidence" value="ECO:0007669"/>
    <property type="project" value="TreeGrafter"/>
</dbReference>
<dbReference type="PANTHER" id="PTHR30572">
    <property type="entry name" value="MEMBRANE COMPONENT OF TRANSPORTER-RELATED"/>
    <property type="match status" value="1"/>
</dbReference>
<feature type="domain" description="ABC3 transporter permease C-terminal" evidence="8">
    <location>
        <begin position="275"/>
        <end position="401"/>
    </location>
</feature>
<feature type="transmembrane region" description="Helical" evidence="7">
    <location>
        <begin position="780"/>
        <end position="802"/>
    </location>
</feature>
<keyword evidence="4 7" id="KW-1133">Transmembrane helix</keyword>
<reference evidence="9" key="2">
    <citation type="journal article" date="2021" name="PeerJ">
        <title>Extensive microbial diversity within the chicken gut microbiome revealed by metagenomics and culture.</title>
        <authorList>
            <person name="Gilroy R."/>
            <person name="Ravi A."/>
            <person name="Getino M."/>
            <person name="Pursley I."/>
            <person name="Horton D.L."/>
            <person name="Alikhan N.F."/>
            <person name="Baker D."/>
            <person name="Gharbi K."/>
            <person name="Hall N."/>
            <person name="Watson M."/>
            <person name="Adriaenssens E.M."/>
            <person name="Foster-Nyarko E."/>
            <person name="Jarju S."/>
            <person name="Secka A."/>
            <person name="Antonio M."/>
            <person name="Oren A."/>
            <person name="Chaudhuri R.R."/>
            <person name="La Ragione R."/>
            <person name="Hildebrand F."/>
            <person name="Pallen M.J."/>
        </authorList>
    </citation>
    <scope>NUCLEOTIDE SEQUENCE</scope>
    <source>
        <strain evidence="9">CHK190-19873</strain>
    </source>
</reference>
<evidence type="ECO:0000259" key="8">
    <source>
        <dbReference type="Pfam" id="PF02687"/>
    </source>
</evidence>
<comment type="subcellular location">
    <subcellularLocation>
        <location evidence="1">Cell membrane</location>
        <topology evidence="1">Multi-pass membrane protein</topology>
    </subcellularLocation>
</comment>
<accession>A0A9D1JJH4</accession>
<feature type="transmembrane region" description="Helical" evidence="7">
    <location>
        <begin position="450"/>
        <end position="470"/>
    </location>
</feature>
<feature type="domain" description="ABC3 transporter permease C-terminal" evidence="8">
    <location>
        <begin position="736"/>
        <end position="848"/>
    </location>
</feature>
<gene>
    <name evidence="9" type="ORF">IAB44_03960</name>
</gene>
<dbReference type="InterPro" id="IPR050250">
    <property type="entry name" value="Macrolide_Exporter_MacB"/>
</dbReference>
<feature type="transmembrane region" description="Helical" evidence="7">
    <location>
        <begin position="732"/>
        <end position="759"/>
    </location>
</feature>
<comment type="caution">
    <text evidence="9">The sequence shown here is derived from an EMBL/GenBank/DDBJ whole genome shotgun (WGS) entry which is preliminary data.</text>
</comment>
<evidence type="ECO:0000256" key="1">
    <source>
        <dbReference type="ARBA" id="ARBA00004651"/>
    </source>
</evidence>
<dbReference type="AlphaFoldDB" id="A0A9D1JJH4"/>
<evidence type="ECO:0000313" key="10">
    <source>
        <dbReference type="Proteomes" id="UP000823935"/>
    </source>
</evidence>
<comment type="similarity">
    <text evidence="6">Belongs to the ABC-4 integral membrane protein family.</text>
</comment>
<proteinExistence type="inferred from homology"/>
<reference evidence="9" key="1">
    <citation type="submission" date="2020-10" db="EMBL/GenBank/DDBJ databases">
        <authorList>
            <person name="Gilroy R."/>
        </authorList>
    </citation>
    <scope>NUCLEOTIDE SEQUENCE</scope>
    <source>
        <strain evidence="9">CHK190-19873</strain>
    </source>
</reference>
<feature type="transmembrane region" description="Helical" evidence="7">
    <location>
        <begin position="324"/>
        <end position="350"/>
    </location>
</feature>
<dbReference type="InterPro" id="IPR003838">
    <property type="entry name" value="ABC3_permease_C"/>
</dbReference>
<dbReference type="PANTHER" id="PTHR30572:SF4">
    <property type="entry name" value="ABC TRANSPORTER PERMEASE YTRF"/>
    <property type="match status" value="1"/>
</dbReference>
<dbReference type="Pfam" id="PF02687">
    <property type="entry name" value="FtsX"/>
    <property type="match status" value="2"/>
</dbReference>
<keyword evidence="3 7" id="KW-0812">Transmembrane</keyword>
<evidence type="ECO:0000256" key="3">
    <source>
        <dbReference type="ARBA" id="ARBA00022692"/>
    </source>
</evidence>
<evidence type="ECO:0000256" key="6">
    <source>
        <dbReference type="ARBA" id="ARBA00038076"/>
    </source>
</evidence>
<feature type="transmembrane region" description="Helical" evidence="7">
    <location>
        <begin position="20"/>
        <end position="41"/>
    </location>
</feature>
<dbReference type="GO" id="GO:0005886">
    <property type="term" value="C:plasma membrane"/>
    <property type="evidence" value="ECO:0007669"/>
    <property type="project" value="UniProtKB-SubCell"/>
</dbReference>